<gene>
    <name evidence="2" type="ORF">GCM10023333_02630</name>
</gene>
<comment type="caution">
    <text evidence="2">The sequence shown here is derived from an EMBL/GenBank/DDBJ whole genome shotgun (WGS) entry which is preliminary data.</text>
</comment>
<dbReference type="PANTHER" id="PTHR42760:SF129">
    <property type="entry name" value="OXIDOREDUCTASE"/>
    <property type="match status" value="1"/>
</dbReference>
<accession>A0ABP9EB10</accession>
<evidence type="ECO:0000313" key="2">
    <source>
        <dbReference type="EMBL" id="GAA4873305.1"/>
    </source>
</evidence>
<proteinExistence type="inferred from homology"/>
<protein>
    <submittedName>
        <fullName evidence="2">Glucose 1-dehydrogenase</fullName>
    </submittedName>
</protein>
<dbReference type="PANTHER" id="PTHR42760">
    <property type="entry name" value="SHORT-CHAIN DEHYDROGENASES/REDUCTASES FAMILY MEMBER"/>
    <property type="match status" value="1"/>
</dbReference>
<keyword evidence="3" id="KW-1185">Reference proteome</keyword>
<dbReference type="PROSITE" id="PS00061">
    <property type="entry name" value="ADH_SHORT"/>
    <property type="match status" value="1"/>
</dbReference>
<dbReference type="PRINTS" id="PR00081">
    <property type="entry name" value="GDHRDH"/>
</dbReference>
<dbReference type="Pfam" id="PF13561">
    <property type="entry name" value="adh_short_C2"/>
    <property type="match status" value="1"/>
</dbReference>
<name>A0ABP9EB10_9GAMM</name>
<dbReference type="InterPro" id="IPR036291">
    <property type="entry name" value="NAD(P)-bd_dom_sf"/>
</dbReference>
<dbReference type="InterPro" id="IPR002347">
    <property type="entry name" value="SDR_fam"/>
</dbReference>
<dbReference type="Proteomes" id="UP001499988">
    <property type="component" value="Unassembled WGS sequence"/>
</dbReference>
<dbReference type="EMBL" id="BAABJZ010000004">
    <property type="protein sequence ID" value="GAA4873305.1"/>
    <property type="molecule type" value="Genomic_DNA"/>
</dbReference>
<dbReference type="SUPFAM" id="SSF51735">
    <property type="entry name" value="NAD(P)-binding Rossmann-fold domains"/>
    <property type="match status" value="1"/>
</dbReference>
<dbReference type="RefSeq" id="WP_345332528.1">
    <property type="nucleotide sequence ID" value="NZ_BAABJZ010000004.1"/>
</dbReference>
<evidence type="ECO:0000313" key="3">
    <source>
        <dbReference type="Proteomes" id="UP001499988"/>
    </source>
</evidence>
<sequence length="233" mass="24862">MTPSIVITGCQGLIGQALVRTLAPTAPIIAIDLHPPRSDLFPDLAVEQVQLDVSRESEIQSWAQGIKPGALCGLINNAAIAYPYQPSLSELPLEHWQKVLDVNLTGPMLMSKHLIPALAEGSGIVNIASTRAHQSEPNCEAYAASKGGLVALTHALAISLGPKLRVNCISPGWISDDPSLSDADHDQHPCGRVGRPEDVAHLAAFLLSQQSGFVTAQNWTVDGGIGQRMRYEE</sequence>
<comment type="similarity">
    <text evidence="1">Belongs to the short-chain dehydrogenases/reductases (SDR) family.</text>
</comment>
<reference evidence="3" key="1">
    <citation type="journal article" date="2019" name="Int. J. Syst. Evol. Microbiol.">
        <title>The Global Catalogue of Microorganisms (GCM) 10K type strain sequencing project: providing services to taxonomists for standard genome sequencing and annotation.</title>
        <authorList>
            <consortium name="The Broad Institute Genomics Platform"/>
            <consortium name="The Broad Institute Genome Sequencing Center for Infectious Disease"/>
            <person name="Wu L."/>
            <person name="Ma J."/>
        </authorList>
    </citation>
    <scope>NUCLEOTIDE SEQUENCE [LARGE SCALE GENOMIC DNA]</scope>
    <source>
        <strain evidence="3">JCM 18401</strain>
    </source>
</reference>
<dbReference type="InterPro" id="IPR020904">
    <property type="entry name" value="Sc_DH/Rdtase_CS"/>
</dbReference>
<dbReference type="PRINTS" id="PR00080">
    <property type="entry name" value="SDRFAMILY"/>
</dbReference>
<dbReference type="Gene3D" id="3.40.50.720">
    <property type="entry name" value="NAD(P)-binding Rossmann-like Domain"/>
    <property type="match status" value="1"/>
</dbReference>
<organism evidence="2 3">
    <name type="scientific">Ferrimonas pelagia</name>
    <dbReference type="NCBI Taxonomy" id="1177826"/>
    <lineage>
        <taxon>Bacteria</taxon>
        <taxon>Pseudomonadati</taxon>
        <taxon>Pseudomonadota</taxon>
        <taxon>Gammaproteobacteria</taxon>
        <taxon>Alteromonadales</taxon>
        <taxon>Ferrimonadaceae</taxon>
        <taxon>Ferrimonas</taxon>
    </lineage>
</organism>
<evidence type="ECO:0000256" key="1">
    <source>
        <dbReference type="ARBA" id="ARBA00006484"/>
    </source>
</evidence>